<evidence type="ECO:0000313" key="5">
    <source>
        <dbReference type="EMBL" id="EPX71717.1"/>
    </source>
</evidence>
<dbReference type="SMART" id="SM00822">
    <property type="entry name" value="PKS_KR"/>
    <property type="match status" value="1"/>
</dbReference>
<evidence type="ECO:0000259" key="4">
    <source>
        <dbReference type="SMART" id="SM00822"/>
    </source>
</evidence>
<dbReference type="Pfam" id="PF13561">
    <property type="entry name" value="adh_short_C2"/>
    <property type="match status" value="1"/>
</dbReference>
<dbReference type="HOGENOM" id="CLU_010194_1_3_1"/>
<dbReference type="InterPro" id="IPR002347">
    <property type="entry name" value="SDR_fam"/>
</dbReference>
<dbReference type="FunFam" id="3.40.50.720:FF:000374">
    <property type="entry name" value="3-oxoacyl-(Acyl-carrier-protein) reductase"/>
    <property type="match status" value="1"/>
</dbReference>
<name>S9PUQ3_SCHOY</name>
<dbReference type="EMBL" id="KE503207">
    <property type="protein sequence ID" value="EPX71717.1"/>
    <property type="molecule type" value="Genomic_DNA"/>
</dbReference>
<dbReference type="AlphaFoldDB" id="S9PUQ3"/>
<evidence type="ECO:0000313" key="6">
    <source>
        <dbReference type="Proteomes" id="UP000016088"/>
    </source>
</evidence>
<accession>S9PUQ3</accession>
<feature type="domain" description="Ketoreductase" evidence="4">
    <location>
        <begin position="11"/>
        <end position="205"/>
    </location>
</feature>
<dbReference type="VEuPathDB" id="FungiDB:SOCG_03653"/>
<dbReference type="PANTHER" id="PTHR43639:SF1">
    <property type="entry name" value="SHORT-CHAIN DEHYDROGENASE_REDUCTASE FAMILY PROTEIN"/>
    <property type="match status" value="1"/>
</dbReference>
<dbReference type="InterPro" id="IPR020904">
    <property type="entry name" value="Sc_DH/Rdtase_CS"/>
</dbReference>
<dbReference type="OrthoDB" id="47007at2759"/>
<comment type="similarity">
    <text evidence="1">Belongs to the short-chain dehydrogenases/reductases (SDR) family.</text>
</comment>
<gene>
    <name evidence="5" type="ORF">SOCG_03653</name>
</gene>
<protein>
    <submittedName>
        <fullName evidence="5">Versicolorin reductase</fullName>
    </submittedName>
</protein>
<dbReference type="PRINTS" id="PR00080">
    <property type="entry name" value="SDRFAMILY"/>
</dbReference>
<dbReference type="GeneID" id="25032623"/>
<sequence>MTSNNLPLENKVAIVTGGSRGIGAGIAETLASRGAKVAITYTSESSKESTQKLVNKIKGFGTSADAISIQADLRDLASAEHIVDTTVKAFGPTIHILVNNAGCAKSGALGTLKLDDYNHIFDVNVRAVLFMSEAVVGHLPKKEKDGSGGRIINIGSIAGRIGVARNSIYSASKAAIEGFTRCWASELGPQGHTVNQVNPGAVDTDMLKGFDGREALIKMTPFENRVGLPSDIAEVVSFLAEDRSRWITGQTISASGGLQMY</sequence>
<reference evidence="5 6" key="1">
    <citation type="journal article" date="2011" name="Science">
        <title>Comparative functional genomics of the fission yeasts.</title>
        <authorList>
            <person name="Rhind N."/>
            <person name="Chen Z."/>
            <person name="Yassour M."/>
            <person name="Thompson D.A."/>
            <person name="Haas B.J."/>
            <person name="Habib N."/>
            <person name="Wapinski I."/>
            <person name="Roy S."/>
            <person name="Lin M.F."/>
            <person name="Heiman D.I."/>
            <person name="Young S.K."/>
            <person name="Furuya K."/>
            <person name="Guo Y."/>
            <person name="Pidoux A."/>
            <person name="Chen H.M."/>
            <person name="Robbertse B."/>
            <person name="Goldberg J.M."/>
            <person name="Aoki K."/>
            <person name="Bayne E.H."/>
            <person name="Berlin A.M."/>
            <person name="Desjardins C.A."/>
            <person name="Dobbs E."/>
            <person name="Dukaj L."/>
            <person name="Fan L."/>
            <person name="FitzGerald M.G."/>
            <person name="French C."/>
            <person name="Gujja S."/>
            <person name="Hansen K."/>
            <person name="Keifenheim D."/>
            <person name="Levin J.Z."/>
            <person name="Mosher R.A."/>
            <person name="Mueller C.A."/>
            <person name="Pfiffner J."/>
            <person name="Priest M."/>
            <person name="Russ C."/>
            <person name="Smialowska A."/>
            <person name="Swoboda P."/>
            <person name="Sykes S.M."/>
            <person name="Vaughn M."/>
            <person name="Vengrova S."/>
            <person name="Yoder R."/>
            <person name="Zeng Q."/>
            <person name="Allshire R."/>
            <person name="Baulcombe D."/>
            <person name="Birren B.W."/>
            <person name="Brown W."/>
            <person name="Ekwall K."/>
            <person name="Kellis M."/>
            <person name="Leatherwood J."/>
            <person name="Levin H."/>
            <person name="Margalit H."/>
            <person name="Martienssen R."/>
            <person name="Nieduszynski C.A."/>
            <person name="Spatafora J.W."/>
            <person name="Friedman N."/>
            <person name="Dalgaard J.Z."/>
            <person name="Baumann P."/>
            <person name="Niki H."/>
            <person name="Regev A."/>
            <person name="Nusbaum C."/>
        </authorList>
    </citation>
    <scope>NUCLEOTIDE SEQUENCE [LARGE SCALE GENOMIC DNA]</scope>
    <source>
        <strain evidence="6">yFS286</strain>
    </source>
</reference>
<dbReference type="PANTHER" id="PTHR43639">
    <property type="entry name" value="OXIDOREDUCTASE, SHORT-CHAIN DEHYDROGENASE/REDUCTASE FAMILY (AFU_ORTHOLOGUE AFUA_5G02870)"/>
    <property type="match status" value="1"/>
</dbReference>
<dbReference type="PRINTS" id="PR00081">
    <property type="entry name" value="GDHRDH"/>
</dbReference>
<keyword evidence="2" id="KW-0521">NADP</keyword>
<evidence type="ECO:0000256" key="1">
    <source>
        <dbReference type="ARBA" id="ARBA00006484"/>
    </source>
</evidence>
<dbReference type="InterPro" id="IPR057326">
    <property type="entry name" value="KR_dom"/>
</dbReference>
<dbReference type="Proteomes" id="UP000016088">
    <property type="component" value="Unassembled WGS sequence"/>
</dbReference>
<proteinExistence type="inferred from homology"/>
<dbReference type="Gene3D" id="3.40.50.720">
    <property type="entry name" value="NAD(P)-binding Rossmann-like Domain"/>
    <property type="match status" value="1"/>
</dbReference>
<dbReference type="eggNOG" id="KOG0725">
    <property type="taxonomic scope" value="Eukaryota"/>
</dbReference>
<organism evidence="5 6">
    <name type="scientific">Schizosaccharomyces octosporus (strain yFS286)</name>
    <name type="common">Fission yeast</name>
    <name type="synonym">Octosporomyces octosporus</name>
    <dbReference type="NCBI Taxonomy" id="483514"/>
    <lineage>
        <taxon>Eukaryota</taxon>
        <taxon>Fungi</taxon>
        <taxon>Dikarya</taxon>
        <taxon>Ascomycota</taxon>
        <taxon>Taphrinomycotina</taxon>
        <taxon>Schizosaccharomycetes</taxon>
        <taxon>Schizosaccharomycetales</taxon>
        <taxon>Schizosaccharomycetaceae</taxon>
        <taxon>Schizosaccharomyces</taxon>
    </lineage>
</organism>
<evidence type="ECO:0000256" key="3">
    <source>
        <dbReference type="ARBA" id="ARBA00023002"/>
    </source>
</evidence>
<keyword evidence="3" id="KW-0560">Oxidoreductase</keyword>
<dbReference type="OMA" id="AMHRTNI"/>
<dbReference type="RefSeq" id="XP_013019019.1">
    <property type="nucleotide sequence ID" value="XM_013163565.1"/>
</dbReference>
<dbReference type="InterPro" id="IPR036291">
    <property type="entry name" value="NAD(P)-bd_dom_sf"/>
</dbReference>
<evidence type="ECO:0000256" key="2">
    <source>
        <dbReference type="ARBA" id="ARBA00022857"/>
    </source>
</evidence>
<dbReference type="PROSITE" id="PS00061">
    <property type="entry name" value="ADH_SHORT"/>
    <property type="match status" value="1"/>
</dbReference>
<dbReference type="GO" id="GO:0016491">
    <property type="term" value="F:oxidoreductase activity"/>
    <property type="evidence" value="ECO:0007669"/>
    <property type="project" value="UniProtKB-KW"/>
</dbReference>
<dbReference type="SUPFAM" id="SSF51735">
    <property type="entry name" value="NAD(P)-binding Rossmann-fold domains"/>
    <property type="match status" value="1"/>
</dbReference>
<keyword evidence="6" id="KW-1185">Reference proteome</keyword>